<dbReference type="PANTHER" id="PTHR33337">
    <property type="entry name" value="GFA DOMAIN-CONTAINING PROTEIN"/>
    <property type="match status" value="1"/>
</dbReference>
<evidence type="ECO:0000256" key="1">
    <source>
        <dbReference type="ARBA" id="ARBA00005495"/>
    </source>
</evidence>
<dbReference type="RefSeq" id="WP_163896246.1">
    <property type="nucleotide sequence ID" value="NZ_JAAFYS010000004.1"/>
</dbReference>
<dbReference type="PANTHER" id="PTHR33337:SF40">
    <property type="entry name" value="CENP-V_GFA DOMAIN-CONTAINING PROTEIN-RELATED"/>
    <property type="match status" value="1"/>
</dbReference>
<evidence type="ECO:0000256" key="4">
    <source>
        <dbReference type="ARBA" id="ARBA00023239"/>
    </source>
</evidence>
<keyword evidence="7" id="KW-1185">Reference proteome</keyword>
<evidence type="ECO:0000256" key="3">
    <source>
        <dbReference type="ARBA" id="ARBA00022833"/>
    </source>
</evidence>
<dbReference type="GO" id="GO:0046872">
    <property type="term" value="F:metal ion binding"/>
    <property type="evidence" value="ECO:0007669"/>
    <property type="project" value="UniProtKB-KW"/>
</dbReference>
<organism evidence="6 7">
    <name type="scientific">Pseudoroseicyclus tamaricis</name>
    <dbReference type="NCBI Taxonomy" id="2705421"/>
    <lineage>
        <taxon>Bacteria</taxon>
        <taxon>Pseudomonadati</taxon>
        <taxon>Pseudomonadota</taxon>
        <taxon>Alphaproteobacteria</taxon>
        <taxon>Rhodobacterales</taxon>
        <taxon>Paracoccaceae</taxon>
        <taxon>Pseudoroseicyclus</taxon>
    </lineage>
</organism>
<dbReference type="SUPFAM" id="SSF51316">
    <property type="entry name" value="Mss4-like"/>
    <property type="match status" value="1"/>
</dbReference>
<dbReference type="InterPro" id="IPR006913">
    <property type="entry name" value="CENP-V/GFA"/>
</dbReference>
<protein>
    <submittedName>
        <fullName evidence="6">GFA family protein</fullName>
    </submittedName>
</protein>
<comment type="caution">
    <text evidence="6">The sequence shown here is derived from an EMBL/GenBank/DDBJ whole genome shotgun (WGS) entry which is preliminary data.</text>
</comment>
<dbReference type="Proteomes" id="UP000474757">
    <property type="component" value="Unassembled WGS sequence"/>
</dbReference>
<accession>A0A6B2K2R8</accession>
<keyword evidence="3" id="KW-0862">Zinc</keyword>
<evidence type="ECO:0000313" key="6">
    <source>
        <dbReference type="EMBL" id="NDV02904.1"/>
    </source>
</evidence>
<sequence length="140" mass="15072">MTKTGSCFCGAVQFVASEIGTLGACHCTSCQRWTGGPLLGVTVPEAAMAVTGSDHVVTRRTSGWASRSNCGSCGSPLWYRYDKGEDGSGHYEVPLGLFDEQDDIPLTKEIFIDFKPAGFDFAGDHPRRTRAEVMPSFDPS</sequence>
<name>A0A6B2K2R8_9RHOB</name>
<dbReference type="AlphaFoldDB" id="A0A6B2K2R8"/>
<feature type="domain" description="CENP-V/GFA" evidence="5">
    <location>
        <begin position="3"/>
        <end position="120"/>
    </location>
</feature>
<keyword evidence="4" id="KW-0456">Lyase</keyword>
<reference evidence="6 7" key="1">
    <citation type="submission" date="2020-02" db="EMBL/GenBank/DDBJ databases">
        <title>Pseudoroseicyclus tamarix, sp. nov., isolated from offshore sediment of a Tamarix chinensis forest.</title>
        <authorList>
            <person name="Gai Y."/>
        </authorList>
    </citation>
    <scope>NUCLEOTIDE SEQUENCE [LARGE SCALE GENOMIC DNA]</scope>
    <source>
        <strain evidence="6 7">CLL3-39</strain>
    </source>
</reference>
<dbReference type="InterPro" id="IPR011057">
    <property type="entry name" value="Mss4-like_sf"/>
</dbReference>
<gene>
    <name evidence="6" type="ORF">GZA08_18220</name>
</gene>
<dbReference type="GO" id="GO:0016846">
    <property type="term" value="F:carbon-sulfur lyase activity"/>
    <property type="evidence" value="ECO:0007669"/>
    <property type="project" value="InterPro"/>
</dbReference>
<comment type="similarity">
    <text evidence="1">Belongs to the Gfa family.</text>
</comment>
<dbReference type="Pfam" id="PF04828">
    <property type="entry name" value="GFA"/>
    <property type="match status" value="1"/>
</dbReference>
<dbReference type="Gene3D" id="3.90.1590.10">
    <property type="entry name" value="glutathione-dependent formaldehyde- activating enzyme (gfa)"/>
    <property type="match status" value="1"/>
</dbReference>
<evidence type="ECO:0000259" key="5">
    <source>
        <dbReference type="PROSITE" id="PS51891"/>
    </source>
</evidence>
<dbReference type="PROSITE" id="PS51891">
    <property type="entry name" value="CENP_V_GFA"/>
    <property type="match status" value="1"/>
</dbReference>
<dbReference type="EMBL" id="JAAGAB010000004">
    <property type="protein sequence ID" value="NDV02904.1"/>
    <property type="molecule type" value="Genomic_DNA"/>
</dbReference>
<evidence type="ECO:0000256" key="2">
    <source>
        <dbReference type="ARBA" id="ARBA00022723"/>
    </source>
</evidence>
<keyword evidence="2" id="KW-0479">Metal-binding</keyword>
<evidence type="ECO:0000313" key="7">
    <source>
        <dbReference type="Proteomes" id="UP000474757"/>
    </source>
</evidence>
<proteinExistence type="inferred from homology"/>